<dbReference type="GO" id="GO:0005737">
    <property type="term" value="C:cytoplasm"/>
    <property type="evidence" value="ECO:0007669"/>
    <property type="project" value="TreeGrafter"/>
</dbReference>
<sequence>MRADVWGPTCCSFDIIETDRRLSTVKEGDWILYPECGAYSLCLSTNFNGFSPPKVLYLTSAENWQNVSRNLQRVRSEGADVPEKILSKI</sequence>
<protein>
    <recommendedName>
        <fullName evidence="3">Orn/DAP/Arg decarboxylase 2 C-terminal domain-containing protein</fullName>
    </recommendedName>
</protein>
<evidence type="ECO:0000259" key="3">
    <source>
        <dbReference type="Pfam" id="PF00278"/>
    </source>
</evidence>
<evidence type="ECO:0000313" key="4">
    <source>
        <dbReference type="EMBL" id="KIH50556.1"/>
    </source>
</evidence>
<accession>A0A0C2G0D7</accession>
<gene>
    <name evidence="4" type="ORF">ANCDUO_19365</name>
</gene>
<reference evidence="4 5" key="1">
    <citation type="submission" date="2013-12" db="EMBL/GenBank/DDBJ databases">
        <title>Draft genome of the parsitic nematode Ancylostoma duodenale.</title>
        <authorList>
            <person name="Mitreva M."/>
        </authorList>
    </citation>
    <scope>NUCLEOTIDE SEQUENCE [LARGE SCALE GENOMIC DNA]</scope>
    <source>
        <strain evidence="4 5">Zhejiang</strain>
    </source>
</reference>
<keyword evidence="5" id="KW-1185">Reference proteome</keyword>
<dbReference type="Proteomes" id="UP000054047">
    <property type="component" value="Unassembled WGS sequence"/>
</dbReference>
<dbReference type="PANTHER" id="PTHR11482:SF6">
    <property type="entry name" value="ORNITHINE DECARBOXYLASE 1-RELATED"/>
    <property type="match status" value="1"/>
</dbReference>
<feature type="domain" description="Orn/DAP/Arg decarboxylase 2 C-terminal" evidence="3">
    <location>
        <begin position="2"/>
        <end position="37"/>
    </location>
</feature>
<dbReference type="EMBL" id="KN749361">
    <property type="protein sequence ID" value="KIH50556.1"/>
    <property type="molecule type" value="Genomic_DNA"/>
</dbReference>
<dbReference type="OrthoDB" id="5034579at2759"/>
<keyword evidence="2" id="KW-0456">Lyase</keyword>
<dbReference type="InterPro" id="IPR002433">
    <property type="entry name" value="Orn_de-COase"/>
</dbReference>
<evidence type="ECO:0000256" key="1">
    <source>
        <dbReference type="ARBA" id="ARBA00022898"/>
    </source>
</evidence>
<keyword evidence="1" id="KW-0663">Pyridoxal phosphate</keyword>
<dbReference type="GO" id="GO:0004586">
    <property type="term" value="F:ornithine decarboxylase activity"/>
    <property type="evidence" value="ECO:0007669"/>
    <property type="project" value="TreeGrafter"/>
</dbReference>
<dbReference type="InterPro" id="IPR022643">
    <property type="entry name" value="De-COase2_C"/>
</dbReference>
<dbReference type="PANTHER" id="PTHR11482">
    <property type="entry name" value="ARGININE/DIAMINOPIMELATE/ORNITHINE DECARBOXYLASE"/>
    <property type="match status" value="1"/>
</dbReference>
<evidence type="ECO:0000313" key="5">
    <source>
        <dbReference type="Proteomes" id="UP000054047"/>
    </source>
</evidence>
<evidence type="ECO:0000256" key="2">
    <source>
        <dbReference type="ARBA" id="ARBA00023239"/>
    </source>
</evidence>
<dbReference type="AlphaFoldDB" id="A0A0C2G0D7"/>
<dbReference type="InterPro" id="IPR009006">
    <property type="entry name" value="Ala_racemase/Decarboxylase_C"/>
</dbReference>
<organism evidence="4 5">
    <name type="scientific">Ancylostoma duodenale</name>
    <dbReference type="NCBI Taxonomy" id="51022"/>
    <lineage>
        <taxon>Eukaryota</taxon>
        <taxon>Metazoa</taxon>
        <taxon>Ecdysozoa</taxon>
        <taxon>Nematoda</taxon>
        <taxon>Chromadorea</taxon>
        <taxon>Rhabditida</taxon>
        <taxon>Rhabditina</taxon>
        <taxon>Rhabditomorpha</taxon>
        <taxon>Strongyloidea</taxon>
        <taxon>Ancylostomatidae</taxon>
        <taxon>Ancylostomatinae</taxon>
        <taxon>Ancylostoma</taxon>
    </lineage>
</organism>
<dbReference type="Gene3D" id="2.40.37.10">
    <property type="entry name" value="Lyase, Ornithine Decarboxylase, Chain A, domain 1"/>
    <property type="match status" value="1"/>
</dbReference>
<dbReference type="SUPFAM" id="SSF50621">
    <property type="entry name" value="Alanine racemase C-terminal domain-like"/>
    <property type="match status" value="1"/>
</dbReference>
<dbReference type="GO" id="GO:0033387">
    <property type="term" value="P:putrescine biosynthetic process from arginine, via ornithine"/>
    <property type="evidence" value="ECO:0007669"/>
    <property type="project" value="TreeGrafter"/>
</dbReference>
<dbReference type="Pfam" id="PF00278">
    <property type="entry name" value="Orn_DAP_Arg_deC"/>
    <property type="match status" value="1"/>
</dbReference>
<name>A0A0C2G0D7_9BILA</name>
<proteinExistence type="predicted"/>